<name>W5WJ36_9PSEU</name>
<dbReference type="eggNOG" id="ENOG5032UHB">
    <property type="taxonomic scope" value="Bacteria"/>
</dbReference>
<feature type="transmembrane region" description="Helical" evidence="1">
    <location>
        <begin position="158"/>
        <end position="177"/>
    </location>
</feature>
<feature type="transmembrane region" description="Helical" evidence="1">
    <location>
        <begin position="109"/>
        <end position="128"/>
    </location>
</feature>
<evidence type="ECO:0000313" key="3">
    <source>
        <dbReference type="EMBL" id="AHH98159.1"/>
    </source>
</evidence>
<feature type="domain" description="DUF2157" evidence="2">
    <location>
        <begin position="14"/>
        <end position="132"/>
    </location>
</feature>
<organism evidence="3 4">
    <name type="scientific">Kutzneria albida DSM 43870</name>
    <dbReference type="NCBI Taxonomy" id="1449976"/>
    <lineage>
        <taxon>Bacteria</taxon>
        <taxon>Bacillati</taxon>
        <taxon>Actinomycetota</taxon>
        <taxon>Actinomycetes</taxon>
        <taxon>Pseudonocardiales</taxon>
        <taxon>Pseudonocardiaceae</taxon>
        <taxon>Kutzneria</taxon>
    </lineage>
</organism>
<keyword evidence="1" id="KW-0472">Membrane</keyword>
<gene>
    <name evidence="3" type="ORF">KALB_4797</name>
</gene>
<dbReference type="KEGG" id="kal:KALB_4797"/>
<sequence>MVKLAAEQQAALKALVTEGTISNGQAEAVLGALETDRGPARARLAEVLGYVGAALLLAGASLVISLSWSGFTHAGRVGLLAGVTVVLAVAALASGVLRGRVNPVRARAGSVLLALAAVTGGFTGMIAAENHQPALVGGGVALVLAVIGYVLAPAIPSLLVAAVASFTAALGLVDLWGYNLPRAGLILVLVGIAWSALALGHTIEHRSVGLGVGAAITLIGTQFPMGELRDVWIVYGGTLLLAMICFVLYFVDRTPVLLGAGVVSVTVAVPEAVWDWTGGTVNGALLVLLAGLVLLAVGGLGMRLHIGRHA</sequence>
<keyword evidence="1" id="KW-0812">Transmembrane</keyword>
<reference evidence="3 4" key="1">
    <citation type="journal article" date="2014" name="BMC Genomics">
        <title>Complete genome sequence of producer of the glycopeptide antibiotic Aculeximycin Kutzneria albida DSM 43870T, a representative of minor genus of Pseudonocardiaceae.</title>
        <authorList>
            <person name="Rebets Y."/>
            <person name="Tokovenko B."/>
            <person name="Lushchyk I."/>
            <person name="Ruckert C."/>
            <person name="Zaburannyi N."/>
            <person name="Bechthold A."/>
            <person name="Kalinowski J."/>
            <person name="Luzhetskyy A."/>
        </authorList>
    </citation>
    <scope>NUCLEOTIDE SEQUENCE [LARGE SCALE GENOMIC DNA]</scope>
    <source>
        <strain evidence="3">DSM 43870</strain>
    </source>
</reference>
<proteinExistence type="predicted"/>
<protein>
    <recommendedName>
        <fullName evidence="2">DUF2157 domain-containing protein</fullName>
    </recommendedName>
</protein>
<evidence type="ECO:0000256" key="1">
    <source>
        <dbReference type="SAM" id="Phobius"/>
    </source>
</evidence>
<keyword evidence="4" id="KW-1185">Reference proteome</keyword>
<evidence type="ECO:0000259" key="2">
    <source>
        <dbReference type="Pfam" id="PF09925"/>
    </source>
</evidence>
<feature type="transmembrane region" description="Helical" evidence="1">
    <location>
        <begin position="256"/>
        <end position="274"/>
    </location>
</feature>
<feature type="transmembrane region" description="Helical" evidence="1">
    <location>
        <begin position="47"/>
        <end position="71"/>
    </location>
</feature>
<dbReference type="RefSeq" id="WP_025358189.1">
    <property type="nucleotide sequence ID" value="NZ_CP007155.1"/>
</dbReference>
<evidence type="ECO:0000313" key="4">
    <source>
        <dbReference type="Proteomes" id="UP000019225"/>
    </source>
</evidence>
<dbReference type="EMBL" id="CP007155">
    <property type="protein sequence ID" value="AHH98159.1"/>
    <property type="molecule type" value="Genomic_DNA"/>
</dbReference>
<feature type="transmembrane region" description="Helical" evidence="1">
    <location>
        <begin position="183"/>
        <end position="200"/>
    </location>
</feature>
<dbReference type="PATRIC" id="fig|1449976.3.peg.4830"/>
<feature type="transmembrane region" description="Helical" evidence="1">
    <location>
        <begin position="207"/>
        <end position="225"/>
    </location>
</feature>
<dbReference type="InterPro" id="IPR018677">
    <property type="entry name" value="DUF2157"/>
</dbReference>
<dbReference type="STRING" id="1449976.KALB_4797"/>
<keyword evidence="1" id="KW-1133">Transmembrane helix</keyword>
<feature type="transmembrane region" description="Helical" evidence="1">
    <location>
        <begin position="77"/>
        <end position="97"/>
    </location>
</feature>
<feature type="transmembrane region" description="Helical" evidence="1">
    <location>
        <begin position="280"/>
        <end position="302"/>
    </location>
</feature>
<dbReference type="HOGENOM" id="CLU_074103_0_0_11"/>
<dbReference type="AlphaFoldDB" id="W5WJ36"/>
<dbReference type="Pfam" id="PF09925">
    <property type="entry name" value="DUF2157"/>
    <property type="match status" value="1"/>
</dbReference>
<accession>W5WJ36</accession>
<feature type="transmembrane region" description="Helical" evidence="1">
    <location>
        <begin position="231"/>
        <end position="251"/>
    </location>
</feature>
<feature type="transmembrane region" description="Helical" evidence="1">
    <location>
        <begin position="134"/>
        <end position="151"/>
    </location>
</feature>
<dbReference type="Proteomes" id="UP000019225">
    <property type="component" value="Chromosome"/>
</dbReference>